<feature type="transmembrane region" description="Helical" evidence="2">
    <location>
        <begin position="200"/>
        <end position="222"/>
    </location>
</feature>
<dbReference type="AlphaFoldDB" id="A0A6J2YXX1"/>
<proteinExistence type="predicted"/>
<keyword evidence="2" id="KW-0812">Transmembrane</keyword>
<keyword evidence="4" id="KW-1185">Reference proteome</keyword>
<dbReference type="GeneID" id="115891693"/>
<sequence>MHPLFNLFLLLSTLLVGTSTLSMPGQSTLSDTFKQCLISYQPSSDLGKCVGLTAISRLQTIDSNPEFDLVDGLTFSRDATQEYRDGTYNYADQDPSDLRSIVGTFDHVFGKRAMKWDMSFIYPGLTMRVAPSFSPTGMLEFVLDSNREALNVHRIKEAGTGRLLARQFLVPLLLGFKFNIGTLLPIIFGTLVLIAKKAVLLSKIALIVSSALGLGSLLFNYGNSYGGGTSEQYYHNGAQYHPTTFGSHYKGVYNEEYIPQEQLQYRGLNDAPMDQFKLYGSLPDTFDRSSEEKQQKTGRNFVWSEDEKHAKTETT</sequence>
<evidence type="ECO:0000313" key="5">
    <source>
        <dbReference type="RefSeq" id="XP_030768094.1"/>
    </source>
</evidence>
<feature type="compositionally biased region" description="Basic and acidic residues" evidence="1">
    <location>
        <begin position="305"/>
        <end position="315"/>
    </location>
</feature>
<dbReference type="FunCoup" id="A0A6J2YXX1">
    <property type="interactions" value="19"/>
</dbReference>
<feature type="signal peptide" evidence="3">
    <location>
        <begin position="1"/>
        <end position="20"/>
    </location>
</feature>
<feature type="compositionally biased region" description="Basic and acidic residues" evidence="1">
    <location>
        <begin position="285"/>
        <end position="295"/>
    </location>
</feature>
<dbReference type="PANTHER" id="PTHR21879:SF27">
    <property type="entry name" value="OSIRIS 10A"/>
    <property type="match status" value="1"/>
</dbReference>
<dbReference type="OrthoDB" id="8197686at2759"/>
<evidence type="ECO:0000256" key="1">
    <source>
        <dbReference type="SAM" id="MobiDB-lite"/>
    </source>
</evidence>
<dbReference type="Pfam" id="PF07898">
    <property type="entry name" value="DUF1676"/>
    <property type="match status" value="1"/>
</dbReference>
<dbReference type="RefSeq" id="XP_030768094.1">
    <property type="nucleotide sequence ID" value="XM_030912234.1"/>
</dbReference>
<dbReference type="GO" id="GO:0016020">
    <property type="term" value="C:membrane"/>
    <property type="evidence" value="ECO:0007669"/>
    <property type="project" value="TreeGrafter"/>
</dbReference>
<evidence type="ECO:0000256" key="2">
    <source>
        <dbReference type="SAM" id="Phobius"/>
    </source>
</evidence>
<dbReference type="KEGG" id="soy:115891693"/>
<dbReference type="InParanoid" id="A0A6J2YXX1"/>
<evidence type="ECO:0000256" key="3">
    <source>
        <dbReference type="SAM" id="SignalP"/>
    </source>
</evidence>
<feature type="chain" id="PRO_5026936395" evidence="3">
    <location>
        <begin position="21"/>
        <end position="315"/>
    </location>
</feature>
<reference evidence="5" key="1">
    <citation type="submission" date="2025-08" db="UniProtKB">
        <authorList>
            <consortium name="RefSeq"/>
        </authorList>
    </citation>
    <scope>IDENTIFICATION</scope>
    <source>
        <tissue evidence="5">Gonads</tissue>
    </source>
</reference>
<gene>
    <name evidence="5" type="primary">LOC115891693</name>
</gene>
<keyword evidence="2" id="KW-0472">Membrane</keyword>
<accession>A0A6J2YXX1</accession>
<keyword evidence="2" id="KW-1133">Transmembrane helix</keyword>
<feature type="region of interest" description="Disordered" evidence="1">
    <location>
        <begin position="285"/>
        <end position="315"/>
    </location>
</feature>
<evidence type="ECO:0000313" key="4">
    <source>
        <dbReference type="Proteomes" id="UP000504635"/>
    </source>
</evidence>
<dbReference type="CTD" id="40764"/>
<keyword evidence="3" id="KW-0732">Signal</keyword>
<protein>
    <submittedName>
        <fullName evidence="5">Uncharacterized protein LOC115891693</fullName>
    </submittedName>
</protein>
<name>A0A6J2YXX1_SITOR</name>
<dbReference type="Proteomes" id="UP000504635">
    <property type="component" value="Unplaced"/>
</dbReference>
<dbReference type="PANTHER" id="PTHR21879">
    <property type="entry name" value="FI03362P-RELATED-RELATED"/>
    <property type="match status" value="1"/>
</dbReference>
<organism evidence="4 5">
    <name type="scientific">Sitophilus oryzae</name>
    <name type="common">Rice weevil</name>
    <name type="synonym">Curculio oryzae</name>
    <dbReference type="NCBI Taxonomy" id="7048"/>
    <lineage>
        <taxon>Eukaryota</taxon>
        <taxon>Metazoa</taxon>
        <taxon>Ecdysozoa</taxon>
        <taxon>Arthropoda</taxon>
        <taxon>Hexapoda</taxon>
        <taxon>Insecta</taxon>
        <taxon>Pterygota</taxon>
        <taxon>Neoptera</taxon>
        <taxon>Endopterygota</taxon>
        <taxon>Coleoptera</taxon>
        <taxon>Polyphaga</taxon>
        <taxon>Cucujiformia</taxon>
        <taxon>Curculionidae</taxon>
        <taxon>Dryophthorinae</taxon>
        <taxon>Sitophilus</taxon>
    </lineage>
</organism>
<feature type="transmembrane region" description="Helical" evidence="2">
    <location>
        <begin position="168"/>
        <end position="193"/>
    </location>
</feature>
<dbReference type="InterPro" id="IPR012464">
    <property type="entry name" value="DUF1676"/>
</dbReference>